<evidence type="ECO:0000256" key="4">
    <source>
        <dbReference type="ARBA" id="ARBA00040269"/>
    </source>
</evidence>
<sequence length="628" mass="71442">MAEIPPIELPNVRKRSNEMYLQDYDLDDDLIVASPSSSKSIVDICDPVDAISANREETRLVVAGCLLRVFQFAEDGFRQLVDLRPLIQFPAHQGYAASIALNPRERHLIASGGGRDKFIKVWNCSSSRPSAPTYQVETMAPVGRVYWSPDPTNVFHIASCAGRLILYSQSCQRYECAHMGYQTSVLTVCELREPQRQCYRYLAGGRPLRTLCNHNANLAAQLGQASVAQSWRFMIMMLLKLLQPMKRNTGWDFVFADLRQCCRYKKEMELHGKKVPEPPRSLIVRPTYLTRFVSHCSNLYRLKKGAHLWPSNSLRYSDFVASNIASGDFYFGAGELTKTAVEKGIENPHYNDFTGLKDEAFALKPDLTKLTFMSVSSDDDGHIEKEHIARMNWDPMQEVVRLLRYHADQGDMQTCATVSLVCGRRLSNVMDDFTVESWKESYIAMLDQLDLHTAVAGVKKYSWIKRLNQRSLETERKCAVGECMCACGTNVVQIPRKKTNVTLSQTLRDLIRIELNGFPRGGLTEVTEQEGVKTRQNITLPVERDILKLLESPCGQIEVRNKLCTVLFWLREKKRRVALGETTPFFRCSNSLDSTRCDDDFNTHIAERSNYLGYWAVSNMVLKKVIPP</sequence>
<keyword evidence="2" id="KW-0853">WD repeat</keyword>
<proteinExistence type="inferred from homology"/>
<dbReference type="InterPro" id="IPR001680">
    <property type="entry name" value="WD40_rpt"/>
</dbReference>
<accession>A0A158PEW2</accession>
<dbReference type="InterPro" id="IPR015943">
    <property type="entry name" value="WD40/YVTN_repeat-like_dom_sf"/>
</dbReference>
<evidence type="ECO:0000313" key="6">
    <source>
        <dbReference type="Proteomes" id="UP000267027"/>
    </source>
</evidence>
<dbReference type="WBParaSite" id="ACOC_0000250701-mRNA-1">
    <property type="protein sequence ID" value="ACOC_0000250701-mRNA-1"/>
    <property type="gene ID" value="ACOC_0000250701"/>
</dbReference>
<dbReference type="AlphaFoldDB" id="A0A158PEW2"/>
<dbReference type="InterPro" id="IPR037590">
    <property type="entry name" value="WDR24"/>
</dbReference>
<dbReference type="GO" id="GO:0061700">
    <property type="term" value="C:GATOR2 complex"/>
    <property type="evidence" value="ECO:0007669"/>
    <property type="project" value="TreeGrafter"/>
</dbReference>
<dbReference type="SMART" id="SM00320">
    <property type="entry name" value="WD40"/>
    <property type="match status" value="2"/>
</dbReference>
<dbReference type="STRING" id="334426.A0A158PEW2"/>
<dbReference type="PANTHER" id="PTHR46200">
    <property type="entry name" value="GATOR COMPLEX PROTEIN WDR24"/>
    <property type="match status" value="1"/>
</dbReference>
<keyword evidence="6" id="KW-1185">Reference proteome</keyword>
<dbReference type="GO" id="GO:1904263">
    <property type="term" value="P:positive regulation of TORC1 signaling"/>
    <property type="evidence" value="ECO:0007669"/>
    <property type="project" value="TreeGrafter"/>
</dbReference>
<dbReference type="Proteomes" id="UP000267027">
    <property type="component" value="Unassembled WGS sequence"/>
</dbReference>
<dbReference type="InterPro" id="IPR036322">
    <property type="entry name" value="WD40_repeat_dom_sf"/>
</dbReference>
<evidence type="ECO:0000313" key="7">
    <source>
        <dbReference type="WBParaSite" id="ACOC_0000250701-mRNA-1"/>
    </source>
</evidence>
<gene>
    <name evidence="5" type="ORF">ACOC_LOCUS2508</name>
</gene>
<dbReference type="OrthoDB" id="60955at2759"/>
<dbReference type="OMA" id="ENPHYND"/>
<dbReference type="GO" id="GO:0016239">
    <property type="term" value="P:positive regulation of macroautophagy"/>
    <property type="evidence" value="ECO:0007669"/>
    <property type="project" value="TreeGrafter"/>
</dbReference>
<dbReference type="Gene3D" id="2.130.10.10">
    <property type="entry name" value="YVTN repeat-like/Quinoprotein amine dehydrogenase"/>
    <property type="match status" value="1"/>
</dbReference>
<name>A0A158PEW2_ANGCS</name>
<reference evidence="7" key="1">
    <citation type="submission" date="2016-04" db="UniProtKB">
        <authorList>
            <consortium name="WormBaseParasite"/>
        </authorList>
    </citation>
    <scope>IDENTIFICATION</scope>
</reference>
<organism evidence="7">
    <name type="scientific">Angiostrongylus costaricensis</name>
    <name type="common">Nematode worm</name>
    <dbReference type="NCBI Taxonomy" id="334426"/>
    <lineage>
        <taxon>Eukaryota</taxon>
        <taxon>Metazoa</taxon>
        <taxon>Ecdysozoa</taxon>
        <taxon>Nematoda</taxon>
        <taxon>Chromadorea</taxon>
        <taxon>Rhabditida</taxon>
        <taxon>Rhabditina</taxon>
        <taxon>Rhabditomorpha</taxon>
        <taxon>Strongyloidea</taxon>
        <taxon>Metastrongylidae</taxon>
        <taxon>Angiostrongylus</taxon>
    </lineage>
</organism>
<dbReference type="SUPFAM" id="SSF50978">
    <property type="entry name" value="WD40 repeat-like"/>
    <property type="match status" value="1"/>
</dbReference>
<dbReference type="EMBL" id="UYYA01000517">
    <property type="protein sequence ID" value="VDM54093.1"/>
    <property type="molecule type" value="Genomic_DNA"/>
</dbReference>
<evidence type="ECO:0000313" key="5">
    <source>
        <dbReference type="EMBL" id="VDM54093.1"/>
    </source>
</evidence>
<dbReference type="GO" id="GO:0005829">
    <property type="term" value="C:cytosol"/>
    <property type="evidence" value="ECO:0007669"/>
    <property type="project" value="TreeGrafter"/>
</dbReference>
<protein>
    <recommendedName>
        <fullName evidence="4">GATOR2 complex protein WDR24</fullName>
    </recommendedName>
</protein>
<comment type="similarity">
    <text evidence="1">Belongs to the WD repeat WDR24 family.</text>
</comment>
<dbReference type="PANTHER" id="PTHR46200:SF1">
    <property type="entry name" value="GATOR COMPLEX PROTEIN WDR24"/>
    <property type="match status" value="1"/>
</dbReference>
<evidence type="ECO:0000256" key="3">
    <source>
        <dbReference type="ARBA" id="ARBA00022737"/>
    </source>
</evidence>
<evidence type="ECO:0000256" key="1">
    <source>
        <dbReference type="ARBA" id="ARBA00008134"/>
    </source>
</evidence>
<evidence type="ECO:0000256" key="2">
    <source>
        <dbReference type="ARBA" id="ARBA00022574"/>
    </source>
</evidence>
<dbReference type="GO" id="GO:0005774">
    <property type="term" value="C:vacuolar membrane"/>
    <property type="evidence" value="ECO:0007669"/>
    <property type="project" value="TreeGrafter"/>
</dbReference>
<keyword evidence="3" id="KW-0677">Repeat</keyword>
<reference evidence="5 6" key="2">
    <citation type="submission" date="2018-11" db="EMBL/GenBank/DDBJ databases">
        <authorList>
            <consortium name="Pathogen Informatics"/>
        </authorList>
    </citation>
    <scope>NUCLEOTIDE SEQUENCE [LARGE SCALE GENOMIC DNA]</scope>
    <source>
        <strain evidence="5 6">Costa Rica</strain>
    </source>
</reference>